<protein>
    <submittedName>
        <fullName evidence="1">Uncharacterized protein</fullName>
    </submittedName>
</protein>
<sequence length="122" mass="13491">MGVAVELAAAAQPLLPLRIRAVEFQDPMVVVMGERWSLALLGPWAWTRASTVEVDWRDDDAEHRVWDLCGMDVLGVVPGTAEPAVSFRLSDGSSLSALPDDTTYEQWTFRHHDLAVVFVGSR</sequence>
<reference evidence="1 2" key="1">
    <citation type="submission" date="2022-01" db="EMBL/GenBank/DDBJ databases">
        <title>Nocardioides sp. nov., an actinomycete isolated from mining soil.</title>
        <authorList>
            <person name="Liu L."/>
        </authorList>
    </citation>
    <scope>NUCLEOTIDE SEQUENCE [LARGE SCALE GENOMIC DNA]</scope>
    <source>
        <strain evidence="1 2">KLBMP 9356</strain>
    </source>
</reference>
<name>A0ABS9HFR8_9ACTN</name>
<dbReference type="Proteomes" id="UP001201161">
    <property type="component" value="Unassembled WGS sequence"/>
</dbReference>
<evidence type="ECO:0000313" key="1">
    <source>
        <dbReference type="EMBL" id="MCF6379070.1"/>
    </source>
</evidence>
<dbReference type="EMBL" id="JAKJHZ010000009">
    <property type="protein sequence ID" value="MCF6379070.1"/>
    <property type="molecule type" value="Genomic_DNA"/>
</dbReference>
<evidence type="ECO:0000313" key="2">
    <source>
        <dbReference type="Proteomes" id="UP001201161"/>
    </source>
</evidence>
<proteinExistence type="predicted"/>
<organism evidence="1 2">
    <name type="scientific">Nocardioides potassii</name>
    <dbReference type="NCBI Taxonomy" id="2911371"/>
    <lineage>
        <taxon>Bacteria</taxon>
        <taxon>Bacillati</taxon>
        <taxon>Actinomycetota</taxon>
        <taxon>Actinomycetes</taxon>
        <taxon>Propionibacteriales</taxon>
        <taxon>Nocardioidaceae</taxon>
        <taxon>Nocardioides</taxon>
    </lineage>
</organism>
<keyword evidence="2" id="KW-1185">Reference proteome</keyword>
<dbReference type="RefSeq" id="WP_236403299.1">
    <property type="nucleotide sequence ID" value="NZ_JAKJHZ010000009.1"/>
</dbReference>
<accession>A0ABS9HFR8</accession>
<comment type="caution">
    <text evidence="1">The sequence shown here is derived from an EMBL/GenBank/DDBJ whole genome shotgun (WGS) entry which is preliminary data.</text>
</comment>
<gene>
    <name evidence="1" type="ORF">L2K70_15745</name>
</gene>